<keyword evidence="4" id="KW-1185">Reference proteome</keyword>
<feature type="chain" id="PRO_5011577538" evidence="2">
    <location>
        <begin position="30"/>
        <end position="255"/>
    </location>
</feature>
<dbReference type="Proteomes" id="UP000199012">
    <property type="component" value="Unassembled WGS sequence"/>
</dbReference>
<dbReference type="PROSITE" id="PS51257">
    <property type="entry name" value="PROKAR_LIPOPROTEIN"/>
    <property type="match status" value="1"/>
</dbReference>
<keyword evidence="2" id="KW-0732">Signal</keyword>
<feature type="signal peptide" evidence="2">
    <location>
        <begin position="1"/>
        <end position="29"/>
    </location>
</feature>
<accession>A0A1I0ZJ59</accession>
<protein>
    <submittedName>
        <fullName evidence="3">PknH-like extracellular domain-containing protein</fullName>
    </submittedName>
</protein>
<name>A0A1I0ZJ59_9CELL</name>
<evidence type="ECO:0000256" key="2">
    <source>
        <dbReference type="SAM" id="SignalP"/>
    </source>
</evidence>
<gene>
    <name evidence="3" type="ORF">SAMN05421867_111136</name>
</gene>
<dbReference type="AlphaFoldDB" id="A0A1I0ZJ59"/>
<evidence type="ECO:0000313" key="4">
    <source>
        <dbReference type="Proteomes" id="UP000199012"/>
    </source>
</evidence>
<dbReference type="EMBL" id="FOKA01000011">
    <property type="protein sequence ID" value="SFB25819.1"/>
    <property type="molecule type" value="Genomic_DNA"/>
</dbReference>
<reference evidence="3 4" key="1">
    <citation type="submission" date="2016-10" db="EMBL/GenBank/DDBJ databases">
        <authorList>
            <person name="de Groot N.N."/>
        </authorList>
    </citation>
    <scope>NUCLEOTIDE SEQUENCE [LARGE SCALE GENOMIC DNA]</scope>
    <source>
        <strain evidence="3 4">CGMCC 4.6945</strain>
    </source>
</reference>
<evidence type="ECO:0000313" key="3">
    <source>
        <dbReference type="EMBL" id="SFB25819.1"/>
    </source>
</evidence>
<sequence>MRTTRTSRARTATACAGVLAVLTAGGVTACTSDGSSAAPATSASPTGQLASVTASATPSEAPATPDASLAPTPVVAPTDVPDEVLLPPAALDGQGLPRQLVEVVVPWRLPPGCGAGQPDTAVAMRGQELGTGEFEAVVPVQQVAVFPDAAAAVVELDRVRGRLAGCAPEEPDATTVYVREDVAVGAQGTGLATSYNGGTDDGALGTYAVLTRRGNAVVLVGGEGGERNLGDARAQETAHAQAAWELLARYELDAG</sequence>
<evidence type="ECO:0000256" key="1">
    <source>
        <dbReference type="SAM" id="MobiDB-lite"/>
    </source>
</evidence>
<organism evidence="3 4">
    <name type="scientific">Cellulomonas marina</name>
    <dbReference type="NCBI Taxonomy" id="988821"/>
    <lineage>
        <taxon>Bacteria</taxon>
        <taxon>Bacillati</taxon>
        <taxon>Actinomycetota</taxon>
        <taxon>Actinomycetes</taxon>
        <taxon>Micrococcales</taxon>
        <taxon>Cellulomonadaceae</taxon>
        <taxon>Cellulomonas</taxon>
    </lineage>
</organism>
<proteinExistence type="predicted"/>
<feature type="region of interest" description="Disordered" evidence="1">
    <location>
        <begin position="32"/>
        <end position="75"/>
    </location>
</feature>
<feature type="compositionally biased region" description="Low complexity" evidence="1">
    <location>
        <begin position="35"/>
        <end position="75"/>
    </location>
</feature>